<dbReference type="KEGG" id="lbc:LACBIDRAFT_333785"/>
<evidence type="ECO:0000313" key="2">
    <source>
        <dbReference type="Proteomes" id="UP000001194"/>
    </source>
</evidence>
<reference evidence="1 2" key="1">
    <citation type="journal article" date="2008" name="Nature">
        <title>The genome of Laccaria bicolor provides insights into mycorrhizal symbiosis.</title>
        <authorList>
            <person name="Martin F."/>
            <person name="Aerts A."/>
            <person name="Ahren D."/>
            <person name="Brun A."/>
            <person name="Danchin E.G.J."/>
            <person name="Duchaussoy F."/>
            <person name="Gibon J."/>
            <person name="Kohler A."/>
            <person name="Lindquist E."/>
            <person name="Pereda V."/>
            <person name="Salamov A."/>
            <person name="Shapiro H.J."/>
            <person name="Wuyts J."/>
            <person name="Blaudez D."/>
            <person name="Buee M."/>
            <person name="Brokstein P."/>
            <person name="Canbaeck B."/>
            <person name="Cohen D."/>
            <person name="Courty P.E."/>
            <person name="Coutinho P.M."/>
            <person name="Delaruelle C."/>
            <person name="Detter J.C."/>
            <person name="Deveau A."/>
            <person name="DiFazio S."/>
            <person name="Duplessis S."/>
            <person name="Fraissinet-Tachet L."/>
            <person name="Lucic E."/>
            <person name="Frey-Klett P."/>
            <person name="Fourrey C."/>
            <person name="Feussner I."/>
            <person name="Gay G."/>
            <person name="Grimwood J."/>
            <person name="Hoegger P.J."/>
            <person name="Jain P."/>
            <person name="Kilaru S."/>
            <person name="Labbe J."/>
            <person name="Lin Y.C."/>
            <person name="Legue V."/>
            <person name="Le Tacon F."/>
            <person name="Marmeisse R."/>
            <person name="Melayah D."/>
            <person name="Montanini B."/>
            <person name="Muratet M."/>
            <person name="Nehls U."/>
            <person name="Niculita-Hirzel H."/>
            <person name="Oudot-Le Secq M.P."/>
            <person name="Peter M."/>
            <person name="Quesneville H."/>
            <person name="Rajashekar B."/>
            <person name="Reich M."/>
            <person name="Rouhier N."/>
            <person name="Schmutz J."/>
            <person name="Yin T."/>
            <person name="Chalot M."/>
            <person name="Henrissat B."/>
            <person name="Kuees U."/>
            <person name="Lucas S."/>
            <person name="Van de Peer Y."/>
            <person name="Podila G.K."/>
            <person name="Polle A."/>
            <person name="Pukkila P.J."/>
            <person name="Richardson P.M."/>
            <person name="Rouze P."/>
            <person name="Sanders I.R."/>
            <person name="Stajich J.E."/>
            <person name="Tunlid A."/>
            <person name="Tuskan G."/>
            <person name="Grigoriev I.V."/>
        </authorList>
    </citation>
    <scope>NUCLEOTIDE SEQUENCE [LARGE SCALE GENOMIC DNA]</scope>
    <source>
        <strain evidence="2">S238N-H82 / ATCC MYA-4686</strain>
    </source>
</reference>
<dbReference type="GeneID" id="6084085"/>
<protein>
    <submittedName>
        <fullName evidence="1">Predicted protein</fullName>
    </submittedName>
</protein>
<dbReference type="HOGENOM" id="CLU_1503683_0_0_1"/>
<evidence type="ECO:0000313" key="1">
    <source>
        <dbReference type="EMBL" id="EDR00924.1"/>
    </source>
</evidence>
<name>B0DX32_LACBS</name>
<gene>
    <name evidence="1" type="ORF">LACBIDRAFT_333785</name>
</gene>
<dbReference type="Proteomes" id="UP000001194">
    <property type="component" value="Unassembled WGS sequence"/>
</dbReference>
<accession>B0DX32</accession>
<dbReference type="InParanoid" id="B0DX32"/>
<dbReference type="AlphaFoldDB" id="B0DX32"/>
<organism evidence="2">
    <name type="scientific">Laccaria bicolor (strain S238N-H82 / ATCC MYA-4686)</name>
    <name type="common">Bicoloured deceiver</name>
    <name type="synonym">Laccaria laccata var. bicolor</name>
    <dbReference type="NCBI Taxonomy" id="486041"/>
    <lineage>
        <taxon>Eukaryota</taxon>
        <taxon>Fungi</taxon>
        <taxon>Dikarya</taxon>
        <taxon>Basidiomycota</taxon>
        <taxon>Agaricomycotina</taxon>
        <taxon>Agaricomycetes</taxon>
        <taxon>Agaricomycetidae</taxon>
        <taxon>Agaricales</taxon>
        <taxon>Agaricineae</taxon>
        <taxon>Hydnangiaceae</taxon>
        <taxon>Laccaria</taxon>
    </lineage>
</organism>
<dbReference type="EMBL" id="DS547145">
    <property type="protein sequence ID" value="EDR00924.1"/>
    <property type="molecule type" value="Genomic_DNA"/>
</dbReference>
<sequence>MQLQNSLVFGPVLVQTGYNQFKTGFSTKYAIEFAIMSRFWPKNMILANRSNTNAKRLLAVGFPLLPPRSLSGPTHVQLRLQSVIALILYSGFDVVATTTTSILGFTSQAQTISLDTSRTRFPLMGVKITQAGPLDMLSVSNAVMQILFDSPRTGSSTVEITINASACTPTSTLPNEFMK</sequence>
<dbReference type="RefSeq" id="XP_001888518.1">
    <property type="nucleotide sequence ID" value="XM_001888483.1"/>
</dbReference>
<proteinExistence type="predicted"/>
<keyword evidence="2" id="KW-1185">Reference proteome</keyword>